<organism evidence="3 4">
    <name type="scientific">Microbacterium limosum</name>
    <dbReference type="NCBI Taxonomy" id="3079935"/>
    <lineage>
        <taxon>Bacteria</taxon>
        <taxon>Bacillati</taxon>
        <taxon>Actinomycetota</taxon>
        <taxon>Actinomycetes</taxon>
        <taxon>Micrococcales</taxon>
        <taxon>Microbacteriaceae</taxon>
        <taxon>Microbacterium</taxon>
    </lineage>
</organism>
<feature type="signal peptide" evidence="2">
    <location>
        <begin position="1"/>
        <end position="20"/>
    </location>
</feature>
<evidence type="ECO:0000256" key="1">
    <source>
        <dbReference type="SAM" id="MobiDB-lite"/>
    </source>
</evidence>
<keyword evidence="2" id="KW-0732">Signal</keyword>
<protein>
    <recommendedName>
        <fullName evidence="5">Nitrate ABC transporter substrate-binding protein</fullName>
    </recommendedName>
</protein>
<keyword evidence="4" id="KW-1185">Reference proteome</keyword>
<dbReference type="KEGG" id="mliy:RYJ27_07510"/>
<feature type="region of interest" description="Disordered" evidence="1">
    <location>
        <begin position="27"/>
        <end position="55"/>
    </location>
</feature>
<dbReference type="Proteomes" id="UP001329313">
    <property type="component" value="Chromosome"/>
</dbReference>
<reference evidence="3 4" key="1">
    <citation type="submission" date="2023-10" db="EMBL/GenBank/DDBJ databases">
        <title>Y20.</title>
        <authorList>
            <person name="Zhang G."/>
            <person name="Ding Y."/>
        </authorList>
    </citation>
    <scope>NUCLEOTIDE SEQUENCE [LARGE SCALE GENOMIC DNA]</scope>
    <source>
        <strain evidence="3 4">Y20</strain>
    </source>
</reference>
<name>A0AAU0MEK3_9MICO</name>
<dbReference type="AlphaFoldDB" id="A0AAU0MEK3"/>
<dbReference type="RefSeq" id="WP_330169716.1">
    <property type="nucleotide sequence ID" value="NZ_CP137080.1"/>
</dbReference>
<gene>
    <name evidence="3" type="ORF">RYJ27_07510</name>
</gene>
<evidence type="ECO:0000313" key="4">
    <source>
        <dbReference type="Proteomes" id="UP001329313"/>
    </source>
</evidence>
<dbReference type="EMBL" id="CP137080">
    <property type="protein sequence ID" value="WOQ68575.1"/>
    <property type="molecule type" value="Genomic_DNA"/>
</dbReference>
<evidence type="ECO:0000256" key="2">
    <source>
        <dbReference type="SAM" id="SignalP"/>
    </source>
</evidence>
<evidence type="ECO:0008006" key="5">
    <source>
        <dbReference type="Google" id="ProtNLM"/>
    </source>
</evidence>
<proteinExistence type="predicted"/>
<accession>A0AAU0MEK3</accession>
<sequence>MPRRPLLPAVALVGSVLILAGCAGEQAPSLESGSPPTPTAPVETTTPTPEPAPTVDPASVTCENLIPASVVEAFGESGWTYQEDVFRVGAQEIEDGIWCTWGDAQSPASDNVQIYGWTPLEPGLAADAQDELADQGWVREDSTEGVYVTENPDTLVSADAEGYGMTYLFGDGWVTVSHGKSSLLVIERPGV</sequence>
<feature type="chain" id="PRO_5043815426" description="Nitrate ABC transporter substrate-binding protein" evidence="2">
    <location>
        <begin position="21"/>
        <end position="191"/>
    </location>
</feature>
<evidence type="ECO:0000313" key="3">
    <source>
        <dbReference type="EMBL" id="WOQ68575.1"/>
    </source>
</evidence>